<reference evidence="1 2" key="1">
    <citation type="submission" date="2018-08" db="EMBL/GenBank/DDBJ databases">
        <title>Bacillus chawlae sp. nov., Bacillus glennii sp. nov., and Bacillus saganii sp. nov. Isolated from the Vehicle Assembly Building at Kennedy Space Center where the Viking Spacecraft were Assembled.</title>
        <authorList>
            <person name="Seuylemezian A."/>
            <person name="Vaishampayan P."/>
        </authorList>
    </citation>
    <scope>NUCLEOTIDE SEQUENCE [LARGE SCALE GENOMIC DNA]</scope>
    <source>
        <strain evidence="1 2">V47-23a</strain>
    </source>
</reference>
<organism evidence="1 2">
    <name type="scientific">Peribacillus saganii</name>
    <dbReference type="NCBI Taxonomy" id="2303992"/>
    <lineage>
        <taxon>Bacteria</taxon>
        <taxon>Bacillati</taxon>
        <taxon>Bacillota</taxon>
        <taxon>Bacilli</taxon>
        <taxon>Bacillales</taxon>
        <taxon>Bacillaceae</taxon>
        <taxon>Peribacillus</taxon>
    </lineage>
</organism>
<dbReference type="EMBL" id="QVTE01000008">
    <property type="protein sequence ID" value="RFU71085.1"/>
    <property type="molecule type" value="Genomic_DNA"/>
</dbReference>
<accession>A0A372LSA1</accession>
<protein>
    <submittedName>
        <fullName evidence="1">Uncharacterized protein</fullName>
    </submittedName>
</protein>
<dbReference type="Proteomes" id="UP000264541">
    <property type="component" value="Unassembled WGS sequence"/>
</dbReference>
<comment type="caution">
    <text evidence="1">The sequence shown here is derived from an EMBL/GenBank/DDBJ whole genome shotgun (WGS) entry which is preliminary data.</text>
</comment>
<proteinExistence type="predicted"/>
<keyword evidence="2" id="KW-1185">Reference proteome</keyword>
<gene>
    <name evidence="1" type="ORF">D0469_03870</name>
</gene>
<dbReference type="OrthoDB" id="2361617at2"/>
<dbReference type="RefSeq" id="WP_117325312.1">
    <property type="nucleotide sequence ID" value="NZ_QVTE01000008.1"/>
</dbReference>
<evidence type="ECO:0000313" key="2">
    <source>
        <dbReference type="Proteomes" id="UP000264541"/>
    </source>
</evidence>
<dbReference type="AlphaFoldDB" id="A0A372LSA1"/>
<sequence>MREFQAMELIFIPSNLGLVKIYIHGFEESGDGGEVIITLNDLMVKRRGLQKKATMIKSFLMFNRLLTRTP</sequence>
<evidence type="ECO:0000313" key="1">
    <source>
        <dbReference type="EMBL" id="RFU71085.1"/>
    </source>
</evidence>
<name>A0A372LSA1_9BACI</name>